<keyword evidence="9" id="KW-1185">Reference proteome</keyword>
<dbReference type="PROSITE" id="PS50950">
    <property type="entry name" value="ZF_THAP"/>
    <property type="match status" value="1"/>
</dbReference>
<reference evidence="9" key="1">
    <citation type="submission" date="2021-01" db="EMBL/GenBank/DDBJ databases">
        <title>Caligus Genome Assembly.</title>
        <authorList>
            <person name="Gallardo-Escarate C."/>
        </authorList>
    </citation>
    <scope>NUCLEOTIDE SEQUENCE [LARGE SCALE GENOMIC DNA]</scope>
</reference>
<evidence type="ECO:0000256" key="6">
    <source>
        <dbReference type="SAM" id="MobiDB-lite"/>
    </source>
</evidence>
<evidence type="ECO:0000256" key="1">
    <source>
        <dbReference type="ARBA" id="ARBA00022723"/>
    </source>
</evidence>
<accession>A0A7T8GUJ3</accession>
<dbReference type="Proteomes" id="UP000595437">
    <property type="component" value="Chromosome 13"/>
</dbReference>
<evidence type="ECO:0000259" key="7">
    <source>
        <dbReference type="PROSITE" id="PS50950"/>
    </source>
</evidence>
<evidence type="ECO:0000256" key="5">
    <source>
        <dbReference type="PROSITE-ProRule" id="PRU00309"/>
    </source>
</evidence>
<evidence type="ECO:0000256" key="3">
    <source>
        <dbReference type="ARBA" id="ARBA00022833"/>
    </source>
</evidence>
<evidence type="ECO:0000256" key="4">
    <source>
        <dbReference type="ARBA" id="ARBA00023125"/>
    </source>
</evidence>
<feature type="region of interest" description="Disordered" evidence="6">
    <location>
        <begin position="66"/>
        <end position="85"/>
    </location>
</feature>
<organism evidence="8 9">
    <name type="scientific">Caligus rogercresseyi</name>
    <name type="common">Sea louse</name>
    <dbReference type="NCBI Taxonomy" id="217165"/>
    <lineage>
        <taxon>Eukaryota</taxon>
        <taxon>Metazoa</taxon>
        <taxon>Ecdysozoa</taxon>
        <taxon>Arthropoda</taxon>
        <taxon>Crustacea</taxon>
        <taxon>Multicrustacea</taxon>
        <taxon>Hexanauplia</taxon>
        <taxon>Copepoda</taxon>
        <taxon>Siphonostomatoida</taxon>
        <taxon>Caligidae</taxon>
        <taxon>Caligus</taxon>
    </lineage>
</organism>
<name>A0A7T8GUJ3_CALRO</name>
<dbReference type="EMBL" id="CP045902">
    <property type="protein sequence ID" value="QQP38042.1"/>
    <property type="molecule type" value="Genomic_DNA"/>
</dbReference>
<feature type="domain" description="THAP-type" evidence="7">
    <location>
        <begin position="1"/>
        <end position="52"/>
    </location>
</feature>
<protein>
    <recommendedName>
        <fullName evidence="7">THAP-type domain-containing protein</fullName>
    </recommendedName>
</protein>
<keyword evidence="4 5" id="KW-0238">DNA-binding</keyword>
<proteinExistence type="predicted"/>
<dbReference type="OrthoDB" id="7331812at2759"/>
<keyword evidence="2 5" id="KW-0863">Zinc-finger</keyword>
<keyword evidence="1" id="KW-0479">Metal-binding</keyword>
<dbReference type="GO" id="GO:0003677">
    <property type="term" value="F:DNA binding"/>
    <property type="evidence" value="ECO:0007669"/>
    <property type="project" value="UniProtKB-UniRule"/>
</dbReference>
<feature type="compositionally biased region" description="Low complexity" evidence="6">
    <location>
        <begin position="69"/>
        <end position="78"/>
    </location>
</feature>
<dbReference type="SUPFAM" id="SSF57716">
    <property type="entry name" value="Glucocorticoid receptor-like (DNA-binding domain)"/>
    <property type="match status" value="1"/>
</dbReference>
<evidence type="ECO:0000313" key="9">
    <source>
        <dbReference type="Proteomes" id="UP000595437"/>
    </source>
</evidence>
<sequence>MPTKDLDNQRLWIARCRRSNRIGIKNTKICGRHITPDDFQRNLQAELLASLLGRSIRLKLFLHSEFLDPPSSSGPSPSDRSIKKP</sequence>
<evidence type="ECO:0000256" key="2">
    <source>
        <dbReference type="ARBA" id="ARBA00022771"/>
    </source>
</evidence>
<evidence type="ECO:0000313" key="8">
    <source>
        <dbReference type="EMBL" id="QQP38042.1"/>
    </source>
</evidence>
<dbReference type="GO" id="GO:0008270">
    <property type="term" value="F:zinc ion binding"/>
    <property type="evidence" value="ECO:0007669"/>
    <property type="project" value="UniProtKB-KW"/>
</dbReference>
<dbReference type="InterPro" id="IPR006612">
    <property type="entry name" value="THAP_Znf"/>
</dbReference>
<gene>
    <name evidence="8" type="ORF">FKW44_018515</name>
</gene>
<dbReference type="AlphaFoldDB" id="A0A7T8GUJ3"/>
<keyword evidence="3" id="KW-0862">Zinc</keyword>